<protein>
    <recommendedName>
        <fullName evidence="4">HNH nuclease domain-containing protein</fullName>
    </recommendedName>
</protein>
<evidence type="ECO:0000313" key="2">
    <source>
        <dbReference type="EMBL" id="KAK3356625.1"/>
    </source>
</evidence>
<feature type="region of interest" description="Disordered" evidence="1">
    <location>
        <begin position="115"/>
        <end position="178"/>
    </location>
</feature>
<evidence type="ECO:0000313" key="3">
    <source>
        <dbReference type="Proteomes" id="UP001275084"/>
    </source>
</evidence>
<reference evidence="2" key="2">
    <citation type="submission" date="2023-06" db="EMBL/GenBank/DDBJ databases">
        <authorList>
            <consortium name="Lawrence Berkeley National Laboratory"/>
            <person name="Haridas S."/>
            <person name="Hensen N."/>
            <person name="Bonometti L."/>
            <person name="Westerberg I."/>
            <person name="Brannstrom I.O."/>
            <person name="Guillou S."/>
            <person name="Cros-Aarteil S."/>
            <person name="Calhoun S."/>
            <person name="Kuo A."/>
            <person name="Mondo S."/>
            <person name="Pangilinan J."/>
            <person name="Riley R."/>
            <person name="Labutti K."/>
            <person name="Andreopoulos B."/>
            <person name="Lipzen A."/>
            <person name="Chen C."/>
            <person name="Yanf M."/>
            <person name="Daum C."/>
            <person name="Ng V."/>
            <person name="Clum A."/>
            <person name="Steindorff A."/>
            <person name="Ohm R."/>
            <person name="Martin F."/>
            <person name="Silar P."/>
            <person name="Natvig D."/>
            <person name="Lalanne C."/>
            <person name="Gautier V."/>
            <person name="Ament-Velasquez S.L."/>
            <person name="Kruys A."/>
            <person name="Hutchinson M.I."/>
            <person name="Powell A.J."/>
            <person name="Barry K."/>
            <person name="Miller A.N."/>
            <person name="Grigoriev I.V."/>
            <person name="Debuchy R."/>
            <person name="Gladieux P."/>
            <person name="Thoren M.H."/>
            <person name="Johannesson H."/>
        </authorList>
    </citation>
    <scope>NUCLEOTIDE SEQUENCE</scope>
    <source>
        <strain evidence="2">CBS 955.72</strain>
    </source>
</reference>
<accession>A0AAJ0HKL2</accession>
<name>A0AAJ0HKL2_9PEZI</name>
<evidence type="ECO:0008006" key="4">
    <source>
        <dbReference type="Google" id="ProtNLM"/>
    </source>
</evidence>
<dbReference type="EMBL" id="JAUIQD010000003">
    <property type="protein sequence ID" value="KAK3356625.1"/>
    <property type="molecule type" value="Genomic_DNA"/>
</dbReference>
<proteinExistence type="predicted"/>
<evidence type="ECO:0000256" key="1">
    <source>
        <dbReference type="SAM" id="MobiDB-lite"/>
    </source>
</evidence>
<dbReference type="AlphaFoldDB" id="A0AAJ0HKL2"/>
<comment type="caution">
    <text evidence="2">The sequence shown here is derived from an EMBL/GenBank/DDBJ whole genome shotgun (WGS) entry which is preliminary data.</text>
</comment>
<organism evidence="2 3">
    <name type="scientific">Lasiosphaeria hispida</name>
    <dbReference type="NCBI Taxonomy" id="260671"/>
    <lineage>
        <taxon>Eukaryota</taxon>
        <taxon>Fungi</taxon>
        <taxon>Dikarya</taxon>
        <taxon>Ascomycota</taxon>
        <taxon>Pezizomycotina</taxon>
        <taxon>Sordariomycetes</taxon>
        <taxon>Sordariomycetidae</taxon>
        <taxon>Sordariales</taxon>
        <taxon>Lasiosphaeriaceae</taxon>
        <taxon>Lasiosphaeria</taxon>
    </lineage>
</organism>
<gene>
    <name evidence="2" type="ORF">B0T25DRAFT_629922</name>
</gene>
<reference evidence="2" key="1">
    <citation type="journal article" date="2023" name="Mol. Phylogenet. Evol.">
        <title>Genome-scale phylogeny and comparative genomics of the fungal order Sordariales.</title>
        <authorList>
            <person name="Hensen N."/>
            <person name="Bonometti L."/>
            <person name="Westerberg I."/>
            <person name="Brannstrom I.O."/>
            <person name="Guillou S."/>
            <person name="Cros-Aarteil S."/>
            <person name="Calhoun S."/>
            <person name="Haridas S."/>
            <person name="Kuo A."/>
            <person name="Mondo S."/>
            <person name="Pangilinan J."/>
            <person name="Riley R."/>
            <person name="LaButti K."/>
            <person name="Andreopoulos B."/>
            <person name="Lipzen A."/>
            <person name="Chen C."/>
            <person name="Yan M."/>
            <person name="Daum C."/>
            <person name="Ng V."/>
            <person name="Clum A."/>
            <person name="Steindorff A."/>
            <person name="Ohm R.A."/>
            <person name="Martin F."/>
            <person name="Silar P."/>
            <person name="Natvig D.O."/>
            <person name="Lalanne C."/>
            <person name="Gautier V."/>
            <person name="Ament-Velasquez S.L."/>
            <person name="Kruys A."/>
            <person name="Hutchinson M.I."/>
            <person name="Powell A.J."/>
            <person name="Barry K."/>
            <person name="Miller A.N."/>
            <person name="Grigoriev I.V."/>
            <person name="Debuchy R."/>
            <person name="Gladieux P."/>
            <person name="Hiltunen Thoren M."/>
            <person name="Johannesson H."/>
        </authorList>
    </citation>
    <scope>NUCLEOTIDE SEQUENCE</scope>
    <source>
        <strain evidence="2">CBS 955.72</strain>
    </source>
</reference>
<keyword evidence="3" id="KW-1185">Reference proteome</keyword>
<dbReference type="Proteomes" id="UP001275084">
    <property type="component" value="Unassembled WGS sequence"/>
</dbReference>
<feature type="compositionally biased region" description="Low complexity" evidence="1">
    <location>
        <begin position="146"/>
        <end position="164"/>
    </location>
</feature>
<sequence>MSIYGTGVRDIDDESNLVRMRSDMYRCFDDRLFVVAPKSNGTETCFVVHSVSEEDRYAEFRAPYHNTALQSIGRVSREYVFARFAWCIFIRGKPFPLGGVPRRVVRFGLFEKSDPTSKTEVMGGSQLGDLFGAGKSRSSSPRKSKLGPPGDGSDAAADNDSCSATEVGSSGKLESNDA</sequence>